<sequence length="683" mass="75005">MQAEQIAQALGNAKKVNGQWMASCPVSSHGQGNGDRNPSLCVSETDEGKPLFKCFSGCSQESVFNAVKDFGLLPDLPNPTDFLTQIKPLPKQQEPVLEQEWHYTDEDGVVQHIKQRYKTFDAKGKTYKQYRVDENGRRHASMTGANIVPYNLPEVDFARKTGRTVFLCEGEKAADALKSLGVVATCTHNGASNFPEDVVKHLVGLTIAIVPDNDTVGWEYARKAVAALKSVTKSIRVVDLGLEEIKEDAYEFVHKYHGDKDRLVDLTKATQAVTSELDVTTPARLNNSVETQETQELELPQAPLQREGFKLEAWDDIEDEPVEWLVQGVIPQRSFVALYAPPASFKSFVALDIAECIATGRAFLGNQIAKQGAVLYIAGEGHGGIGTRIKALKIHHGTPEGTPVYFLRRQVNLRSSQTDLKDLVQAIDDLKAVGEIEFEMIIIDTLARAFGGGNENASEDMGAFITAAGAIQGKYECSLLVVHHAGKDATKGLRGHSSLLGAVDTELEIIRIEGAQPPKGILHISKQKDGEDGQRIGFRMVEVTTGSSGIVDFEGTSSLAVEADEEMDTDRPNQAIPPNRTGAGMNQRLALSCLHDAIKKYGEMQVVDGMRNKCIKIDQWRDEFKKRMGSDVMPDTLKKAWYRVKADLADSQKVIIYGDLCWAVYADDDDAKSSNSVVVQIKK</sequence>
<protein>
    <submittedName>
        <fullName evidence="1">Archaeal primase DnaG/twinkle, TOPRIM domain</fullName>
    </submittedName>
</protein>
<name>A0A6J5MVF7_9CAUD</name>
<evidence type="ECO:0000313" key="1">
    <source>
        <dbReference type="EMBL" id="CAB4147649.1"/>
    </source>
</evidence>
<dbReference type="Gene3D" id="3.90.580.10">
    <property type="entry name" value="Zinc finger, CHC2-type domain"/>
    <property type="match status" value="1"/>
</dbReference>
<dbReference type="InterPro" id="IPR034154">
    <property type="entry name" value="TOPRIM_DnaG/twinkle"/>
</dbReference>
<dbReference type="GO" id="GO:0006260">
    <property type="term" value="P:DNA replication"/>
    <property type="evidence" value="ECO:0007669"/>
    <property type="project" value="InterPro"/>
</dbReference>
<accession>A0A6J5MVF7</accession>
<dbReference type="EMBL" id="LR796482">
    <property type="protein sequence ID" value="CAB4147649.1"/>
    <property type="molecule type" value="Genomic_DNA"/>
</dbReference>
<dbReference type="Gene3D" id="3.40.50.300">
    <property type="entry name" value="P-loop containing nucleotide triphosphate hydrolases"/>
    <property type="match status" value="1"/>
</dbReference>
<dbReference type="CDD" id="cd01029">
    <property type="entry name" value="TOPRIM_primases"/>
    <property type="match status" value="1"/>
</dbReference>
<dbReference type="Gene3D" id="3.40.1360.10">
    <property type="match status" value="1"/>
</dbReference>
<dbReference type="GO" id="GO:0008270">
    <property type="term" value="F:zinc ion binding"/>
    <property type="evidence" value="ECO:0007669"/>
    <property type="project" value="InterPro"/>
</dbReference>
<reference evidence="1" key="1">
    <citation type="submission" date="2020-04" db="EMBL/GenBank/DDBJ databases">
        <authorList>
            <person name="Chiriac C."/>
            <person name="Salcher M."/>
            <person name="Ghai R."/>
            <person name="Kavagutti S V."/>
        </authorList>
    </citation>
    <scope>NUCLEOTIDE SEQUENCE</scope>
</reference>
<organism evidence="1">
    <name type="scientific">uncultured Caudovirales phage</name>
    <dbReference type="NCBI Taxonomy" id="2100421"/>
    <lineage>
        <taxon>Viruses</taxon>
        <taxon>Duplodnaviria</taxon>
        <taxon>Heunggongvirae</taxon>
        <taxon>Uroviricota</taxon>
        <taxon>Caudoviricetes</taxon>
        <taxon>Peduoviridae</taxon>
        <taxon>Maltschvirus</taxon>
        <taxon>Maltschvirus maltsch</taxon>
    </lineage>
</organism>
<dbReference type="SUPFAM" id="SSF52540">
    <property type="entry name" value="P-loop containing nucleoside triphosphate hydrolases"/>
    <property type="match status" value="1"/>
</dbReference>
<proteinExistence type="predicted"/>
<dbReference type="InterPro" id="IPR027417">
    <property type="entry name" value="P-loop_NTPase"/>
</dbReference>
<dbReference type="GO" id="GO:0003677">
    <property type="term" value="F:DNA binding"/>
    <property type="evidence" value="ECO:0007669"/>
    <property type="project" value="InterPro"/>
</dbReference>
<dbReference type="Pfam" id="PF13481">
    <property type="entry name" value="AAA_25"/>
    <property type="match status" value="1"/>
</dbReference>
<dbReference type="InterPro" id="IPR036977">
    <property type="entry name" value="DNA_primase_Znf_CHC2"/>
</dbReference>
<gene>
    <name evidence="1" type="ORF">UFOVP515_39</name>
</gene>